<proteinExistence type="predicted"/>
<keyword evidence="1" id="KW-0472">Membrane</keyword>
<gene>
    <name evidence="2" type="ORF">KIJ12_03690</name>
</gene>
<comment type="caution">
    <text evidence="2">The sequence shown here is derived from an EMBL/GenBank/DDBJ whole genome shotgun (WGS) entry which is preliminary data.</text>
</comment>
<dbReference type="EMBL" id="JAHBFI010000008">
    <property type="protein sequence ID" value="MBZ5962265.1"/>
    <property type="molecule type" value="Genomic_DNA"/>
</dbReference>
<protein>
    <submittedName>
        <fullName evidence="2">Uncharacterized protein</fullName>
    </submittedName>
</protein>
<evidence type="ECO:0000256" key="1">
    <source>
        <dbReference type="SAM" id="Phobius"/>
    </source>
</evidence>
<name>A0A9Q3XT41_9LACO</name>
<feature type="transmembrane region" description="Helical" evidence="1">
    <location>
        <begin position="34"/>
        <end position="54"/>
    </location>
</feature>
<dbReference type="OMA" id="IFTMMTQ"/>
<keyword evidence="1" id="KW-0812">Transmembrane</keyword>
<dbReference type="AlphaFoldDB" id="A0A9Q3XT41"/>
<evidence type="ECO:0000313" key="3">
    <source>
        <dbReference type="Proteomes" id="UP000752647"/>
    </source>
</evidence>
<reference evidence="2" key="1">
    <citation type="submission" date="2021-05" db="EMBL/GenBank/DDBJ databases">
        <title>Pangenome of Leuconostoc gelidum warrants species status for Leuconostoc gelidum subsp. gasicomitatum.</title>
        <authorList>
            <person name="Johansson P."/>
            <person name="Sade E."/>
            <person name="Hultman J."/>
            <person name="Auvinen P."/>
            <person name="Bjorkroth J."/>
        </authorList>
    </citation>
    <scope>NUCLEOTIDE SEQUENCE</scope>
    <source>
        <strain evidence="2">A.21.4</strain>
    </source>
</reference>
<accession>A0A9Q3XT41</accession>
<dbReference type="RefSeq" id="WP_010387598.1">
    <property type="nucleotide sequence ID" value="NZ_CBCPIF010000001.1"/>
</dbReference>
<evidence type="ECO:0000313" key="2">
    <source>
        <dbReference type="EMBL" id="MBZ5962265.1"/>
    </source>
</evidence>
<organism evidence="2 3">
    <name type="scientific">Leuconostoc gasicomitatum</name>
    <dbReference type="NCBI Taxonomy" id="115778"/>
    <lineage>
        <taxon>Bacteria</taxon>
        <taxon>Bacillati</taxon>
        <taxon>Bacillota</taxon>
        <taxon>Bacilli</taxon>
        <taxon>Lactobacillales</taxon>
        <taxon>Lactobacillaceae</taxon>
        <taxon>Leuconostoc</taxon>
        <taxon>Leuconostoc gelidum group</taxon>
    </lineage>
</organism>
<dbReference type="Proteomes" id="UP000752647">
    <property type="component" value="Unassembled WGS sequence"/>
</dbReference>
<sequence>MKFGLFSIGLQVFVALVSIFTMMTQTYLRQPVKLFLWLFLLIAVTSIIIDVVNLKKTNV</sequence>
<feature type="transmembrane region" description="Helical" evidence="1">
    <location>
        <begin position="7"/>
        <end position="28"/>
    </location>
</feature>
<keyword evidence="1" id="KW-1133">Transmembrane helix</keyword>